<comment type="caution">
    <text evidence="9">The sequence shown here is derived from an EMBL/GenBank/DDBJ whole genome shotgun (WGS) entry which is preliminary data.</text>
</comment>
<dbReference type="SUPFAM" id="SSF116842">
    <property type="entry name" value="XseB-like"/>
    <property type="match status" value="1"/>
</dbReference>
<sequence>MQNMDFEAHLEKVKQIVDALNKENINLKDGLKLYKEAQNHLSIANSMLESAEFELKELINQN</sequence>
<proteinExistence type="inferred from homology"/>
<keyword evidence="2" id="KW-0963">Cytoplasm</keyword>
<dbReference type="InterPro" id="IPR003761">
    <property type="entry name" value="Exonuc_VII_S"/>
</dbReference>
<evidence type="ECO:0000256" key="4">
    <source>
        <dbReference type="ARBA" id="ARBA00022801"/>
    </source>
</evidence>
<dbReference type="GO" id="GO:0009318">
    <property type="term" value="C:exodeoxyribonuclease VII complex"/>
    <property type="evidence" value="ECO:0007669"/>
    <property type="project" value="UniProtKB-UniRule"/>
</dbReference>
<evidence type="ECO:0000256" key="2">
    <source>
        <dbReference type="ARBA" id="ARBA00022490"/>
    </source>
</evidence>
<keyword evidence="4 9" id="KW-0378">Hydrolase</keyword>
<dbReference type="EMBL" id="JRMP02000005">
    <property type="protein sequence ID" value="TLD94838.1"/>
    <property type="molecule type" value="Genomic_DNA"/>
</dbReference>
<evidence type="ECO:0000256" key="1">
    <source>
        <dbReference type="ARBA" id="ARBA00009998"/>
    </source>
</evidence>
<dbReference type="EC" id="3.1.11.6" evidence="6"/>
<evidence type="ECO:0000313" key="10">
    <source>
        <dbReference type="Proteomes" id="UP000029714"/>
    </source>
</evidence>
<feature type="coiled-coil region" evidence="7">
    <location>
        <begin position="3"/>
        <end position="61"/>
    </location>
</feature>
<dbReference type="STRING" id="1548018.LS64_04900"/>
<dbReference type="GO" id="GO:0006308">
    <property type="term" value="P:DNA catabolic process"/>
    <property type="evidence" value="ECO:0007669"/>
    <property type="project" value="UniProtKB-UniRule"/>
</dbReference>
<reference evidence="9 10" key="2">
    <citation type="journal article" date="2016" name="Infect. Immun.">
        <title>Helicobacter saguini, a Novel Helicobacter Isolated from Cotton-Top Tamarins with Ulcerative Colitis, Has Proinflammatory Properties and Induces Typhlocolitis and Dysplasia in Gnotobiotic IL-10-/- Mice.</title>
        <authorList>
            <person name="Shen Z."/>
            <person name="Mannion A."/>
            <person name="Whary M.T."/>
            <person name="Muthupalani S."/>
            <person name="Sheh A."/>
            <person name="Feng Y."/>
            <person name="Gong G."/>
            <person name="Vandamme P."/>
            <person name="Holcombe H.R."/>
            <person name="Paster B.J."/>
            <person name="Fox J.G."/>
        </authorList>
    </citation>
    <scope>NUCLEOTIDE SEQUENCE [LARGE SCALE GENOMIC DNA]</scope>
    <source>
        <strain evidence="9 10">MIT 97-6194</strain>
    </source>
</reference>
<accession>A0A347VTX5</accession>
<dbReference type="Proteomes" id="UP000477070">
    <property type="component" value="Unassembled WGS sequence"/>
</dbReference>
<keyword evidence="5" id="KW-0269">Exonuclease</keyword>
<dbReference type="NCBIfam" id="TIGR01280">
    <property type="entry name" value="xseB"/>
    <property type="match status" value="1"/>
</dbReference>
<dbReference type="Pfam" id="PF02609">
    <property type="entry name" value="Exonuc_VII_S"/>
    <property type="match status" value="1"/>
</dbReference>
<organism evidence="9 10">
    <name type="scientific">Helicobacter saguini</name>
    <dbReference type="NCBI Taxonomy" id="1548018"/>
    <lineage>
        <taxon>Bacteria</taxon>
        <taxon>Pseudomonadati</taxon>
        <taxon>Campylobacterota</taxon>
        <taxon>Epsilonproteobacteria</taxon>
        <taxon>Campylobacterales</taxon>
        <taxon>Helicobacteraceae</taxon>
        <taxon>Helicobacter</taxon>
    </lineage>
</organism>
<reference evidence="9" key="3">
    <citation type="submission" date="2018-04" db="EMBL/GenBank/DDBJ databases">
        <authorList>
            <person name="Sheh A."/>
            <person name="Shen Z."/>
            <person name="Mannion A.J."/>
            <person name="Fox J.G."/>
        </authorList>
    </citation>
    <scope>NUCLEOTIDE SEQUENCE</scope>
    <source>
        <strain evidence="9">MIT 97-6194</strain>
    </source>
</reference>
<dbReference type="Gene3D" id="1.10.287.1040">
    <property type="entry name" value="Exonuclease VII, small subunit"/>
    <property type="match status" value="1"/>
</dbReference>
<dbReference type="InterPro" id="IPR037004">
    <property type="entry name" value="Exonuc_VII_ssu_sf"/>
</dbReference>
<evidence type="ECO:0000256" key="6">
    <source>
        <dbReference type="NCBIfam" id="TIGR01280"/>
    </source>
</evidence>
<dbReference type="OrthoDB" id="5327969at2"/>
<name>A0A347VTX5_9HELI</name>
<keyword evidence="10" id="KW-1185">Reference proteome</keyword>
<reference evidence="8 11" key="4">
    <citation type="submission" date="2019-12" db="EMBL/GenBank/DDBJ databases">
        <title>Multi-Generational Helicobacter saguini Isolates.</title>
        <authorList>
            <person name="Mannion A."/>
            <person name="Shen Z."/>
            <person name="Fox J.G."/>
        </authorList>
    </citation>
    <scope>NUCLEOTIDE SEQUENCE [LARGE SCALE GENOMIC DNA]</scope>
    <source>
        <strain evidence="8">16-048</strain>
        <strain evidence="11">16-048 (F4)</strain>
    </source>
</reference>
<evidence type="ECO:0000256" key="3">
    <source>
        <dbReference type="ARBA" id="ARBA00022722"/>
    </source>
</evidence>
<dbReference type="EMBL" id="QBIU01000002">
    <property type="protein sequence ID" value="MWV70550.1"/>
    <property type="molecule type" value="Genomic_DNA"/>
</dbReference>
<evidence type="ECO:0000256" key="5">
    <source>
        <dbReference type="ARBA" id="ARBA00022839"/>
    </source>
</evidence>
<evidence type="ECO:0000313" key="11">
    <source>
        <dbReference type="Proteomes" id="UP000477070"/>
    </source>
</evidence>
<dbReference type="AlphaFoldDB" id="A0A347VTX5"/>
<keyword evidence="3" id="KW-0540">Nuclease</keyword>
<evidence type="ECO:0000313" key="9">
    <source>
        <dbReference type="EMBL" id="TLD94838.1"/>
    </source>
</evidence>
<gene>
    <name evidence="9" type="primary">xseB</name>
    <name evidence="8" type="ORF">DCO61_11245</name>
    <name evidence="9" type="ORF">LS64_004635</name>
</gene>
<protein>
    <recommendedName>
        <fullName evidence="6">Exodeoxyribonuclease VII small subunit</fullName>
        <ecNumber evidence="6">3.1.11.6</ecNumber>
    </recommendedName>
</protein>
<dbReference type="GO" id="GO:0008855">
    <property type="term" value="F:exodeoxyribonuclease VII activity"/>
    <property type="evidence" value="ECO:0007669"/>
    <property type="project" value="UniProtKB-UniRule"/>
</dbReference>
<keyword evidence="7" id="KW-0175">Coiled coil</keyword>
<dbReference type="Proteomes" id="UP000029714">
    <property type="component" value="Unassembled WGS sequence"/>
</dbReference>
<reference evidence="9 10" key="1">
    <citation type="journal article" date="2014" name="Genome Announc.">
        <title>Draft genome sequences of eight enterohepatic helicobacter species isolated from both laboratory and wild rodents.</title>
        <authorList>
            <person name="Sheh A."/>
            <person name="Shen Z."/>
            <person name="Fox J.G."/>
        </authorList>
    </citation>
    <scope>NUCLEOTIDE SEQUENCE [LARGE SCALE GENOMIC DNA]</scope>
    <source>
        <strain evidence="9 10">MIT 97-6194</strain>
    </source>
</reference>
<comment type="similarity">
    <text evidence="1">Belongs to the XseB family.</text>
</comment>
<evidence type="ECO:0000256" key="7">
    <source>
        <dbReference type="SAM" id="Coils"/>
    </source>
</evidence>
<evidence type="ECO:0000313" key="8">
    <source>
        <dbReference type="EMBL" id="MWV70550.1"/>
    </source>
</evidence>